<dbReference type="EMBL" id="JXLN01018529">
    <property type="protein sequence ID" value="KPM12006.1"/>
    <property type="molecule type" value="Genomic_DNA"/>
</dbReference>
<evidence type="ECO:0000256" key="7">
    <source>
        <dbReference type="ARBA" id="ARBA00022842"/>
    </source>
</evidence>
<feature type="binding site" evidence="18">
    <location>
        <position position="109"/>
    </location>
    <ligand>
        <name>Mg(2+)</name>
        <dbReference type="ChEBI" id="CHEBI:18420"/>
        <label>1</label>
        <note>catalytic</note>
    </ligand>
</feature>
<dbReference type="GO" id="GO:0004441">
    <property type="term" value="F:inositol-1,4-bisphosphate 1-phosphatase activity"/>
    <property type="evidence" value="ECO:0007669"/>
    <property type="project" value="UniProtKB-EC"/>
</dbReference>
<evidence type="ECO:0000256" key="16">
    <source>
        <dbReference type="ARBA" id="ARBA00044544"/>
    </source>
</evidence>
<comment type="similarity">
    <text evidence="2">Belongs to the inositol monophosphatase superfamily.</text>
</comment>
<dbReference type="PROSITE" id="PS00630">
    <property type="entry name" value="IMP_2"/>
    <property type="match status" value="1"/>
</dbReference>
<dbReference type="GO" id="GO:0046854">
    <property type="term" value="P:phosphatidylinositol phosphate biosynthetic process"/>
    <property type="evidence" value="ECO:0007669"/>
    <property type="project" value="InterPro"/>
</dbReference>
<keyword evidence="6" id="KW-0378">Hydrolase</keyword>
<dbReference type="CDD" id="cd01640">
    <property type="entry name" value="IPPase"/>
    <property type="match status" value="1"/>
</dbReference>
<keyword evidence="4" id="KW-0452">Lithium</keyword>
<feature type="binding site" evidence="18">
    <location>
        <position position="256"/>
    </location>
    <ligand>
        <name>Mg(2+)</name>
        <dbReference type="ChEBI" id="CHEBI:18420"/>
        <label>1</label>
        <note>catalytic</note>
    </ligand>
</feature>
<accession>A0A132AM06</accession>
<evidence type="ECO:0000256" key="2">
    <source>
        <dbReference type="ARBA" id="ARBA00009759"/>
    </source>
</evidence>
<comment type="catalytic activity">
    <reaction evidence="12">
        <text>1D-myo-inositol 1,4-bisphosphate + H2O = 1D-myo-inositol 4-phosphate + phosphate</text>
        <dbReference type="Rhea" id="RHEA:15553"/>
        <dbReference type="ChEBI" id="CHEBI:15377"/>
        <dbReference type="ChEBI" id="CHEBI:43474"/>
        <dbReference type="ChEBI" id="CHEBI:58282"/>
        <dbReference type="ChEBI" id="CHEBI:58469"/>
        <dbReference type="EC" id="3.1.3.57"/>
    </reaction>
    <physiologicalReaction direction="left-to-right" evidence="12">
        <dbReference type="Rhea" id="RHEA:15554"/>
    </physiologicalReaction>
</comment>
<proteinExistence type="inferred from homology"/>
<dbReference type="InterPro" id="IPR050725">
    <property type="entry name" value="CysQ/Inositol_MonoPase"/>
</dbReference>
<keyword evidence="5 18" id="KW-0479">Metal-binding</keyword>
<keyword evidence="7 18" id="KW-0460">Magnesium</keyword>
<name>A0A132AM06_SARSC</name>
<dbReference type="PANTHER" id="PTHR43028:SF5">
    <property type="entry name" value="3'(2'),5'-BISPHOSPHATE NUCLEOTIDASE 1"/>
    <property type="match status" value="1"/>
</dbReference>
<dbReference type="PANTHER" id="PTHR43028">
    <property type="entry name" value="3'(2'),5'-BISPHOSPHATE NUCLEOTIDASE 1"/>
    <property type="match status" value="1"/>
</dbReference>
<evidence type="ECO:0000256" key="4">
    <source>
        <dbReference type="ARBA" id="ARBA00022671"/>
    </source>
</evidence>
<comment type="cofactor">
    <cofactor evidence="1 18">
        <name>Mg(2+)</name>
        <dbReference type="ChEBI" id="CHEBI:18420"/>
    </cofactor>
</comment>
<gene>
    <name evidence="19" type="ORF">QR98_0105870</name>
</gene>
<dbReference type="FunFam" id="3.40.190.80:FF:000006">
    <property type="entry name" value="Bisphosphate nucleotidase 1"/>
    <property type="match status" value="1"/>
</dbReference>
<dbReference type="Gene3D" id="3.30.540.10">
    <property type="entry name" value="Fructose-1,6-Bisphosphatase, subunit A, domain 1"/>
    <property type="match status" value="1"/>
</dbReference>
<organism evidence="19 20">
    <name type="scientific">Sarcoptes scabiei</name>
    <name type="common">Itch mite</name>
    <name type="synonym">Acarus scabiei</name>
    <dbReference type="NCBI Taxonomy" id="52283"/>
    <lineage>
        <taxon>Eukaryota</taxon>
        <taxon>Metazoa</taxon>
        <taxon>Ecdysozoa</taxon>
        <taxon>Arthropoda</taxon>
        <taxon>Chelicerata</taxon>
        <taxon>Arachnida</taxon>
        <taxon>Acari</taxon>
        <taxon>Acariformes</taxon>
        <taxon>Sarcoptiformes</taxon>
        <taxon>Astigmata</taxon>
        <taxon>Psoroptidia</taxon>
        <taxon>Sarcoptoidea</taxon>
        <taxon>Sarcoptidae</taxon>
        <taxon>Sarcoptinae</taxon>
        <taxon>Sarcoptes</taxon>
    </lineage>
</organism>
<dbReference type="OrthoDB" id="411145at2759"/>
<feature type="binding site" evidence="18">
    <location>
        <position position="112"/>
    </location>
    <ligand>
        <name>Mg(2+)</name>
        <dbReference type="ChEBI" id="CHEBI:18420"/>
        <label>1</label>
        <note>catalytic</note>
    </ligand>
</feature>
<evidence type="ECO:0000313" key="19">
    <source>
        <dbReference type="EMBL" id="KPM12006.1"/>
    </source>
</evidence>
<dbReference type="VEuPathDB" id="VectorBase:SSCA001922"/>
<protein>
    <recommendedName>
        <fullName evidence="8">3'(2'),5'-bisphosphate nucleotidase 1</fullName>
        <ecNumber evidence="15">3.1.3.57</ecNumber>
        <ecNumber evidence="3">3.1.3.7</ecNumber>
    </recommendedName>
    <alternativeName>
        <fullName evidence="16">3'-phosphoadenosine 5'-phosphate phosphatase</fullName>
    </alternativeName>
    <alternativeName>
        <fullName evidence="9">Bisphosphate 3'-nucleotidase 1</fullName>
    </alternativeName>
    <alternativeName>
        <fullName evidence="17">Inositol-polyphosphate 1-phosphatase</fullName>
    </alternativeName>
</protein>
<evidence type="ECO:0000256" key="17">
    <source>
        <dbReference type="ARBA" id="ARBA00044554"/>
    </source>
</evidence>
<dbReference type="PROSITE" id="PS00629">
    <property type="entry name" value="IMP_1"/>
    <property type="match status" value="1"/>
</dbReference>
<dbReference type="InterPro" id="IPR000760">
    <property type="entry name" value="Inositol_monophosphatase-like"/>
</dbReference>
<comment type="catalytic activity">
    <reaction evidence="11">
        <text>adenosine 2',5'-bisphosphate + H2O = AMP + phosphate</text>
        <dbReference type="Rhea" id="RHEA:77643"/>
        <dbReference type="ChEBI" id="CHEBI:15377"/>
        <dbReference type="ChEBI" id="CHEBI:43474"/>
        <dbReference type="ChEBI" id="CHEBI:194156"/>
        <dbReference type="ChEBI" id="CHEBI:456215"/>
        <dbReference type="EC" id="3.1.3.7"/>
    </reaction>
    <physiologicalReaction direction="left-to-right" evidence="11">
        <dbReference type="Rhea" id="RHEA:77644"/>
    </physiologicalReaction>
</comment>
<comment type="catalytic activity">
    <reaction evidence="14">
        <text>3'-phosphoadenylyl sulfate + H2O = adenosine 5'-phosphosulfate + phosphate</text>
        <dbReference type="Rhea" id="RHEA:77639"/>
        <dbReference type="ChEBI" id="CHEBI:15377"/>
        <dbReference type="ChEBI" id="CHEBI:43474"/>
        <dbReference type="ChEBI" id="CHEBI:58243"/>
        <dbReference type="ChEBI" id="CHEBI:58339"/>
        <dbReference type="EC" id="3.1.3.7"/>
    </reaction>
    <physiologicalReaction direction="left-to-right" evidence="14">
        <dbReference type="Rhea" id="RHEA:77640"/>
    </physiologicalReaction>
</comment>
<evidence type="ECO:0000256" key="10">
    <source>
        <dbReference type="ARBA" id="ARBA00044465"/>
    </source>
</evidence>
<evidence type="ECO:0000313" key="20">
    <source>
        <dbReference type="Proteomes" id="UP000616769"/>
    </source>
</evidence>
<dbReference type="GO" id="GO:0046872">
    <property type="term" value="F:metal ion binding"/>
    <property type="evidence" value="ECO:0007669"/>
    <property type="project" value="UniProtKB-KW"/>
</dbReference>
<evidence type="ECO:0000256" key="6">
    <source>
        <dbReference type="ARBA" id="ARBA00022801"/>
    </source>
</evidence>
<reference evidence="19 20" key="1">
    <citation type="journal article" date="2015" name="Parasit. Vectors">
        <title>Draft genome of the scabies mite.</title>
        <authorList>
            <person name="Rider S.D.Jr."/>
            <person name="Morgan M.S."/>
            <person name="Arlian L.G."/>
        </authorList>
    </citation>
    <scope>NUCLEOTIDE SEQUENCE [LARGE SCALE GENOMIC DNA]</scope>
    <source>
        <strain evidence="19">Arlian Lab</strain>
    </source>
</reference>
<evidence type="ECO:0000256" key="5">
    <source>
        <dbReference type="ARBA" id="ARBA00022723"/>
    </source>
</evidence>
<evidence type="ECO:0000256" key="1">
    <source>
        <dbReference type="ARBA" id="ARBA00001946"/>
    </source>
</evidence>
<comment type="caution">
    <text evidence="19">The sequence shown here is derived from an EMBL/GenBank/DDBJ whole genome shotgun (WGS) entry which is preliminary data.</text>
</comment>
<dbReference type="InterPro" id="IPR020583">
    <property type="entry name" value="Inositol_monoP_metal-BS"/>
</dbReference>
<dbReference type="SUPFAM" id="SSF56655">
    <property type="entry name" value="Carbohydrate phosphatase"/>
    <property type="match status" value="1"/>
</dbReference>
<dbReference type="EC" id="3.1.3.7" evidence="3"/>
<evidence type="ECO:0000256" key="9">
    <source>
        <dbReference type="ARBA" id="ARBA00041815"/>
    </source>
</evidence>
<feature type="binding site" evidence="18">
    <location>
        <position position="65"/>
    </location>
    <ligand>
        <name>Mg(2+)</name>
        <dbReference type="ChEBI" id="CHEBI:18420"/>
        <label>1</label>
        <note>catalytic</note>
    </ligand>
</feature>
<feature type="binding site" evidence="18">
    <location>
        <position position="111"/>
    </location>
    <ligand>
        <name>Mg(2+)</name>
        <dbReference type="ChEBI" id="CHEBI:18420"/>
        <label>1</label>
        <note>catalytic</note>
    </ligand>
</feature>
<dbReference type="EC" id="3.1.3.57" evidence="15"/>
<evidence type="ECO:0000256" key="12">
    <source>
        <dbReference type="ARBA" id="ARBA00044478"/>
    </source>
</evidence>
<dbReference type="Proteomes" id="UP000616769">
    <property type="component" value="Unassembled WGS sequence"/>
</dbReference>
<evidence type="ECO:0000256" key="3">
    <source>
        <dbReference type="ARBA" id="ARBA00012633"/>
    </source>
</evidence>
<comment type="catalytic activity">
    <reaction evidence="13">
        <text>adenosine 3',5'-bisphosphate + H2O = AMP + phosphate</text>
        <dbReference type="Rhea" id="RHEA:10040"/>
        <dbReference type="ChEBI" id="CHEBI:15377"/>
        <dbReference type="ChEBI" id="CHEBI:43474"/>
        <dbReference type="ChEBI" id="CHEBI:58343"/>
        <dbReference type="ChEBI" id="CHEBI:456215"/>
        <dbReference type="EC" id="3.1.3.7"/>
    </reaction>
    <physiologicalReaction direction="left-to-right" evidence="13">
        <dbReference type="Rhea" id="RHEA:10041"/>
    </physiologicalReaction>
</comment>
<dbReference type="GO" id="GO:0008441">
    <property type="term" value="F:3'(2'),5'-bisphosphate nucleotidase activity"/>
    <property type="evidence" value="ECO:0007669"/>
    <property type="project" value="UniProtKB-EC"/>
</dbReference>
<dbReference type="InterPro" id="IPR020550">
    <property type="entry name" value="Inositol_monophosphatase_CS"/>
</dbReference>
<evidence type="ECO:0000256" key="13">
    <source>
        <dbReference type="ARBA" id="ARBA00044479"/>
    </source>
</evidence>
<dbReference type="Pfam" id="PF00459">
    <property type="entry name" value="Inositol_P"/>
    <property type="match status" value="1"/>
</dbReference>
<evidence type="ECO:0000256" key="18">
    <source>
        <dbReference type="PIRSR" id="PIRSR600760-2"/>
    </source>
</evidence>
<evidence type="ECO:0000256" key="15">
    <source>
        <dbReference type="ARBA" id="ARBA00044519"/>
    </source>
</evidence>
<evidence type="ECO:0000256" key="14">
    <source>
        <dbReference type="ARBA" id="ARBA00044484"/>
    </source>
</evidence>
<comment type="catalytic activity">
    <reaction evidence="10">
        <text>1D-myo-inositol 1,3,4-trisphosphate + H2O = 1D-myo-inositol 3,4-bisphosphate + phosphate</text>
        <dbReference type="Rhea" id="RHEA:70319"/>
        <dbReference type="ChEBI" id="CHEBI:15377"/>
        <dbReference type="ChEBI" id="CHEBI:43474"/>
        <dbReference type="ChEBI" id="CHEBI:58414"/>
        <dbReference type="ChEBI" id="CHEBI:83241"/>
    </reaction>
    <physiologicalReaction direction="left-to-right" evidence="10">
        <dbReference type="Rhea" id="RHEA:70320"/>
    </physiologicalReaction>
</comment>
<sequence>MRIISSSVCISEKAGSIIRDIMKAGNLNIVDKGLNDMQTEADRSSEKCIVKSLVHRFPKLTVIGEENLGTNYDVPEDWIVTKEDENILQKPCPPEFSNIKEEDLVVWVDPLDGTSEFTQGLVDHVTILVGLSINGKAIGGVIHQPFFNYTVGTYIFHLHLSYSKIKVQNSMNTIGRTVWGLNGLGVFGIKQKLPPPDKMIVITTRSHTNDQINKSVEAFSADNVVRVGGAGNKVLQLIEGKAHAYVFASRGCKKWDTCAPEAILSCLGGRMTDCLGNDLTYHPNKNHTNELGVLASYTKSKHEQYCSKIPDDVKSFLLKKSQSIFKCF</sequence>
<dbReference type="Gene3D" id="3.40.190.80">
    <property type="match status" value="1"/>
</dbReference>
<dbReference type="AlphaFoldDB" id="A0A132AM06"/>
<dbReference type="FunFam" id="3.30.540.10:FF:000023">
    <property type="entry name" value="Protein CBR-TAG-231"/>
    <property type="match status" value="1"/>
</dbReference>
<evidence type="ECO:0000256" key="8">
    <source>
        <dbReference type="ARBA" id="ARBA00040342"/>
    </source>
</evidence>
<evidence type="ECO:0000256" key="11">
    <source>
        <dbReference type="ARBA" id="ARBA00044466"/>
    </source>
</evidence>